<accession>A0A8J4WYT9</accession>
<dbReference type="AlphaFoldDB" id="A0A8J4WYT9"/>
<reference evidence="1" key="1">
    <citation type="submission" date="2020-07" db="EMBL/GenBank/DDBJ databases">
        <title>Clarias magur genome sequencing, assembly and annotation.</title>
        <authorList>
            <person name="Kushwaha B."/>
            <person name="Kumar R."/>
            <person name="Das P."/>
            <person name="Joshi C.G."/>
            <person name="Kumar D."/>
            <person name="Nagpure N.S."/>
            <person name="Pandey M."/>
            <person name="Agarwal S."/>
            <person name="Srivastava S."/>
            <person name="Singh M."/>
            <person name="Sahoo L."/>
            <person name="Jayasankar P."/>
            <person name="Meher P.K."/>
            <person name="Koringa P.G."/>
            <person name="Iquebal M.A."/>
            <person name="Das S.P."/>
            <person name="Bit A."/>
            <person name="Patnaik S."/>
            <person name="Patel N."/>
            <person name="Shah T.M."/>
            <person name="Hinsu A."/>
            <person name="Jena J.K."/>
        </authorList>
    </citation>
    <scope>NUCLEOTIDE SEQUENCE</scope>
    <source>
        <strain evidence="1">CIFAMagur01</strain>
        <tissue evidence="1">Testis</tissue>
    </source>
</reference>
<evidence type="ECO:0000313" key="2">
    <source>
        <dbReference type="Proteomes" id="UP000727407"/>
    </source>
</evidence>
<feature type="non-terminal residue" evidence="1">
    <location>
        <position position="105"/>
    </location>
</feature>
<dbReference type="OrthoDB" id="3437960at2759"/>
<proteinExistence type="predicted"/>
<organism evidence="1 2">
    <name type="scientific">Clarias magur</name>
    <name type="common">Asian catfish</name>
    <name type="synonym">Macropteronotus magur</name>
    <dbReference type="NCBI Taxonomy" id="1594786"/>
    <lineage>
        <taxon>Eukaryota</taxon>
        <taxon>Metazoa</taxon>
        <taxon>Chordata</taxon>
        <taxon>Craniata</taxon>
        <taxon>Vertebrata</taxon>
        <taxon>Euteleostomi</taxon>
        <taxon>Actinopterygii</taxon>
        <taxon>Neopterygii</taxon>
        <taxon>Teleostei</taxon>
        <taxon>Ostariophysi</taxon>
        <taxon>Siluriformes</taxon>
        <taxon>Clariidae</taxon>
        <taxon>Clarias</taxon>
    </lineage>
</organism>
<gene>
    <name evidence="1" type="ORF">DAT39_022750</name>
</gene>
<name>A0A8J4WYT9_CLAMG</name>
<dbReference type="Proteomes" id="UP000727407">
    <property type="component" value="Unassembled WGS sequence"/>
</dbReference>
<keyword evidence="2" id="KW-1185">Reference proteome</keyword>
<sequence>IKEDHHAVQEEASRADRACIGTALVPEASAAHIKGCMSFESGFAAKLEEADECAHPDTKSNTEQELILDSLSAAQSKLLEVWRPEPLQLQGCQSNSYGSSGSSAL</sequence>
<protein>
    <submittedName>
        <fullName evidence="1">Zinc finger protein</fullName>
    </submittedName>
</protein>
<comment type="caution">
    <text evidence="1">The sequence shown here is derived from an EMBL/GenBank/DDBJ whole genome shotgun (WGS) entry which is preliminary data.</text>
</comment>
<dbReference type="EMBL" id="QNUK01001253">
    <property type="protein sequence ID" value="KAF5885240.1"/>
    <property type="molecule type" value="Genomic_DNA"/>
</dbReference>
<evidence type="ECO:0000313" key="1">
    <source>
        <dbReference type="EMBL" id="KAF5885240.1"/>
    </source>
</evidence>
<feature type="non-terminal residue" evidence="1">
    <location>
        <position position="1"/>
    </location>
</feature>